<comment type="caution">
    <text evidence="1">The sequence shown here is derived from an EMBL/GenBank/DDBJ whole genome shotgun (WGS) entry which is preliminary data.</text>
</comment>
<dbReference type="Proteomes" id="UP000240859">
    <property type="component" value="Unassembled WGS sequence"/>
</dbReference>
<evidence type="ECO:0008006" key="3">
    <source>
        <dbReference type="Google" id="ProtNLM"/>
    </source>
</evidence>
<gene>
    <name evidence="1" type="ORF">BU057_11420</name>
</gene>
<keyword evidence="2" id="KW-1185">Reference proteome</keyword>
<organism evidence="1 2">
    <name type="scientific">Staphylococcus succinus</name>
    <dbReference type="NCBI Taxonomy" id="61015"/>
    <lineage>
        <taxon>Bacteria</taxon>
        <taxon>Bacillati</taxon>
        <taxon>Bacillota</taxon>
        <taxon>Bacilli</taxon>
        <taxon>Bacillales</taxon>
        <taxon>Staphylococcaceae</taxon>
        <taxon>Staphylococcus</taxon>
    </lineage>
</organism>
<reference evidence="1 2" key="1">
    <citation type="journal article" date="2016" name="Front. Microbiol.">
        <title>Comprehensive Phylogenetic Analysis of Bovine Non-aureus Staphylococci Species Based on Whole-Genome Sequencing.</title>
        <authorList>
            <person name="Naushad S."/>
            <person name="Barkema H.W."/>
            <person name="Luby C."/>
            <person name="Condas L.A."/>
            <person name="Nobrega D.B."/>
            <person name="Carson D.A."/>
            <person name="De Buck J."/>
        </authorList>
    </citation>
    <scope>NUCLEOTIDE SEQUENCE [LARGE SCALE GENOMIC DNA]</scope>
    <source>
        <strain evidence="1 2">SNUC 1084</strain>
    </source>
</reference>
<proteinExistence type="predicted"/>
<dbReference type="EMBL" id="PZFR01000096">
    <property type="protein sequence ID" value="PTI66972.1"/>
    <property type="molecule type" value="Genomic_DNA"/>
</dbReference>
<protein>
    <recommendedName>
        <fullName evidence="3">Phage tail protein</fullName>
    </recommendedName>
</protein>
<evidence type="ECO:0000313" key="2">
    <source>
        <dbReference type="Proteomes" id="UP000240859"/>
    </source>
</evidence>
<sequence length="157" mass="17194">MSYTVLSPLEQNYALGFDEKLNTIILKPLYSNSQVGIAKSDGLTNSNINYKNGSITSRAFKNFNDTDGIDIVLNNNESSFVANSMDKGVLTVIKEEFIGFGIQVDKVRDKGEGLQELIDIAKNKRSVSVQCYASTLGMDNTTVGNVDNLELISINTK</sequence>
<name>A0ABX5IJN9_9STAP</name>
<accession>A0ABX5IJN9</accession>
<evidence type="ECO:0000313" key="1">
    <source>
        <dbReference type="EMBL" id="PTI66972.1"/>
    </source>
</evidence>
<dbReference type="RefSeq" id="WP_107601274.1">
    <property type="nucleotide sequence ID" value="NZ_CP195802.1"/>
</dbReference>